<dbReference type="PROSITE" id="PS51421">
    <property type="entry name" value="RAS"/>
    <property type="match status" value="1"/>
</dbReference>
<dbReference type="Pfam" id="PF00071">
    <property type="entry name" value="Ras"/>
    <property type="match status" value="1"/>
</dbReference>
<accession>A0A086J3A3</accession>
<dbReference type="CDD" id="cd00154">
    <property type="entry name" value="Rab"/>
    <property type="match status" value="1"/>
</dbReference>
<dbReference type="InterPro" id="IPR005225">
    <property type="entry name" value="Small_GTP-bd"/>
</dbReference>
<dbReference type="SMART" id="SM00175">
    <property type="entry name" value="RAB"/>
    <property type="match status" value="1"/>
</dbReference>
<proteinExistence type="predicted"/>
<dbReference type="AlphaFoldDB" id="A0A086J3A3"/>
<gene>
    <name evidence="4" type="ORF">NESG_00772</name>
</gene>
<dbReference type="PROSITE" id="PS51420">
    <property type="entry name" value="RHO"/>
    <property type="match status" value="1"/>
</dbReference>
<dbReference type="PRINTS" id="PR00449">
    <property type="entry name" value="RASTRNSFRMNG"/>
</dbReference>
<dbReference type="HOGENOM" id="CLU_041217_10_1_1"/>
<dbReference type="InterPro" id="IPR001806">
    <property type="entry name" value="Small_GTPase"/>
</dbReference>
<protein>
    <submittedName>
        <fullName evidence="4">Uncharacterized protein</fullName>
    </submittedName>
</protein>
<dbReference type="OrthoDB" id="9989112at2759"/>
<keyword evidence="1" id="KW-0547">Nucleotide-binding</keyword>
<sequence length="208" mass="23754">MQGECLQLKLLIIGESNVGKTSILQRFIDNKFEKTFSTTIGIDFRSKAIKVDGKEIELQIWDTAGQERFFSITRSYYRGSDGIFLTFDLTSESSFASLTKWIGEIKEKVDEKVPVFLLGNKKDLLKGSESEINLLATVSRIKEISEELKVPWYSTSAKSGENIEEIFMDMARTILHNKGSSIKKPSKKKGFKMSKVKVSDMFWCFKFK</sequence>
<dbReference type="SMART" id="SM00176">
    <property type="entry name" value="RAN"/>
    <property type="match status" value="1"/>
</dbReference>
<dbReference type="PANTHER" id="PTHR47977">
    <property type="entry name" value="RAS-RELATED PROTEIN RAB"/>
    <property type="match status" value="1"/>
</dbReference>
<reference evidence="4 5" key="1">
    <citation type="journal article" date="2014" name="Genome Announc.">
        <title>Genome Sequence of the Microsporidian Species Nematocida sp1 Strain ERTm6 (ATCC PRA-372).</title>
        <authorList>
            <person name="Bakowski M.A."/>
            <person name="Priest M."/>
            <person name="Young S."/>
            <person name="Cuomo C.A."/>
            <person name="Troemel E.R."/>
        </authorList>
    </citation>
    <scope>NUCLEOTIDE SEQUENCE [LARGE SCALE GENOMIC DNA]</scope>
    <source>
        <strain evidence="4 5">ERTm6</strain>
    </source>
</reference>
<keyword evidence="3" id="KW-0449">Lipoprotein</keyword>
<keyword evidence="5" id="KW-1185">Reference proteome</keyword>
<evidence type="ECO:0000256" key="2">
    <source>
        <dbReference type="ARBA" id="ARBA00023134"/>
    </source>
</evidence>
<dbReference type="GO" id="GO:0005525">
    <property type="term" value="F:GTP binding"/>
    <property type="evidence" value="ECO:0007669"/>
    <property type="project" value="UniProtKB-KW"/>
</dbReference>
<name>A0A086J3A3_NEMA1</name>
<evidence type="ECO:0000256" key="1">
    <source>
        <dbReference type="ARBA" id="ARBA00022741"/>
    </source>
</evidence>
<comment type="caution">
    <text evidence="4">The sequence shown here is derived from an EMBL/GenBank/DDBJ whole genome shotgun (WGS) entry which is preliminary data.</text>
</comment>
<keyword evidence="2" id="KW-0342">GTP-binding</keyword>
<dbReference type="NCBIfam" id="TIGR00231">
    <property type="entry name" value="small_GTP"/>
    <property type="match status" value="1"/>
</dbReference>
<dbReference type="PROSITE" id="PS51419">
    <property type="entry name" value="RAB"/>
    <property type="match status" value="1"/>
</dbReference>
<dbReference type="SMART" id="SM00174">
    <property type="entry name" value="RHO"/>
    <property type="match status" value="1"/>
</dbReference>
<dbReference type="FunFam" id="3.40.50.300:FF:001129">
    <property type="entry name" value="ras-related protein Rab-44 isoform X2"/>
    <property type="match status" value="1"/>
</dbReference>
<dbReference type="SUPFAM" id="SSF52540">
    <property type="entry name" value="P-loop containing nucleoside triphosphate hydrolases"/>
    <property type="match status" value="1"/>
</dbReference>
<dbReference type="GeneID" id="77675745"/>
<evidence type="ECO:0000313" key="4">
    <source>
        <dbReference type="EMBL" id="KFG26621.1"/>
    </source>
</evidence>
<organism evidence="4 5">
    <name type="scientific">Nematocida ausubeli (strain ATCC PRA-371 / ERTm2)</name>
    <name type="common">Nematode killer fungus</name>
    <dbReference type="NCBI Taxonomy" id="1913371"/>
    <lineage>
        <taxon>Eukaryota</taxon>
        <taxon>Fungi</taxon>
        <taxon>Fungi incertae sedis</taxon>
        <taxon>Microsporidia</taxon>
        <taxon>Nematocida</taxon>
    </lineage>
</organism>
<evidence type="ECO:0000256" key="3">
    <source>
        <dbReference type="ARBA" id="ARBA00023288"/>
    </source>
</evidence>
<dbReference type="InterPro" id="IPR050227">
    <property type="entry name" value="Rab"/>
</dbReference>
<dbReference type="SMART" id="SM00173">
    <property type="entry name" value="RAS"/>
    <property type="match status" value="1"/>
</dbReference>
<dbReference type="Proteomes" id="UP000054524">
    <property type="component" value="Unassembled WGS sequence"/>
</dbReference>
<evidence type="ECO:0000313" key="5">
    <source>
        <dbReference type="Proteomes" id="UP000054524"/>
    </source>
</evidence>
<dbReference type="InterPro" id="IPR027417">
    <property type="entry name" value="P-loop_NTPase"/>
</dbReference>
<dbReference type="Gene3D" id="3.40.50.300">
    <property type="entry name" value="P-loop containing nucleotide triphosphate hydrolases"/>
    <property type="match status" value="1"/>
</dbReference>
<dbReference type="EMBL" id="AKIJ01000002">
    <property type="protein sequence ID" value="KFG26621.1"/>
    <property type="molecule type" value="Genomic_DNA"/>
</dbReference>
<dbReference type="RefSeq" id="XP_052905176.1">
    <property type="nucleotide sequence ID" value="XM_053048416.1"/>
</dbReference>
<dbReference type="GO" id="GO:0003924">
    <property type="term" value="F:GTPase activity"/>
    <property type="evidence" value="ECO:0007669"/>
    <property type="project" value="InterPro"/>
</dbReference>
<dbReference type="PROSITE" id="PS51417">
    <property type="entry name" value="ARF"/>
    <property type="match status" value="1"/>
</dbReference>